<sequence>MSGHILRNVDFPFPDARFPDLLGAVVQRTVLTGEEPARVVIHDEHNDWLVGDGVNDPNLPGATVLACISHLAEEDPAVAELATLPTGHAATRDDPAKPWTVTPHEWPDDDH</sequence>
<keyword evidence="3" id="KW-1185">Reference proteome</keyword>
<comment type="caution">
    <text evidence="2">The sequence shown here is derived from an EMBL/GenBank/DDBJ whole genome shotgun (WGS) entry which is preliminary data.</text>
</comment>
<evidence type="ECO:0000256" key="1">
    <source>
        <dbReference type="SAM" id="MobiDB-lite"/>
    </source>
</evidence>
<feature type="region of interest" description="Disordered" evidence="1">
    <location>
        <begin position="85"/>
        <end position="111"/>
    </location>
</feature>
<organism evidence="2 3">
    <name type="scientific">Actinoplanes cyaneus</name>
    <dbReference type="NCBI Taxonomy" id="52696"/>
    <lineage>
        <taxon>Bacteria</taxon>
        <taxon>Bacillati</taxon>
        <taxon>Actinomycetota</taxon>
        <taxon>Actinomycetes</taxon>
        <taxon>Micromonosporales</taxon>
        <taxon>Micromonosporaceae</taxon>
        <taxon>Actinoplanes</taxon>
    </lineage>
</organism>
<evidence type="ECO:0000313" key="3">
    <source>
        <dbReference type="Proteomes" id="UP000619479"/>
    </source>
</evidence>
<reference evidence="2" key="1">
    <citation type="submission" date="2021-01" db="EMBL/GenBank/DDBJ databases">
        <title>Whole genome shotgun sequence of Actinoplanes cyaneus NBRC 14990.</title>
        <authorList>
            <person name="Komaki H."/>
            <person name="Tamura T."/>
        </authorList>
    </citation>
    <scope>NUCLEOTIDE SEQUENCE</scope>
    <source>
        <strain evidence="2">NBRC 14990</strain>
    </source>
</reference>
<evidence type="ECO:0000313" key="2">
    <source>
        <dbReference type="EMBL" id="GID62252.1"/>
    </source>
</evidence>
<proteinExistence type="predicted"/>
<dbReference type="Proteomes" id="UP000619479">
    <property type="component" value="Unassembled WGS sequence"/>
</dbReference>
<dbReference type="EMBL" id="BOMH01000001">
    <property type="protein sequence ID" value="GID62252.1"/>
    <property type="molecule type" value="Genomic_DNA"/>
</dbReference>
<gene>
    <name evidence="2" type="ORF">Acy02nite_01330</name>
</gene>
<accession>A0A919ID81</accession>
<dbReference type="AlphaFoldDB" id="A0A919ID81"/>
<dbReference type="RefSeq" id="WP_203737442.1">
    <property type="nucleotide sequence ID" value="NZ_BAAAUC010000002.1"/>
</dbReference>
<protein>
    <submittedName>
        <fullName evidence="2">Uncharacterized protein</fullName>
    </submittedName>
</protein>
<name>A0A919ID81_9ACTN</name>